<dbReference type="InterPro" id="IPR011557">
    <property type="entry name" value="GyrB"/>
</dbReference>
<dbReference type="Pfam" id="PF01751">
    <property type="entry name" value="Toprim"/>
    <property type="match status" value="1"/>
</dbReference>
<keyword evidence="14" id="KW-1185">Reference proteome</keyword>
<dbReference type="InterPro" id="IPR020568">
    <property type="entry name" value="Ribosomal_Su5_D2-typ_SF"/>
</dbReference>
<dbReference type="NCBIfam" id="NF004189">
    <property type="entry name" value="PRK05644.1"/>
    <property type="match status" value="1"/>
</dbReference>
<evidence type="ECO:0000256" key="1">
    <source>
        <dbReference type="ARBA" id="ARBA00000185"/>
    </source>
</evidence>
<evidence type="ECO:0000259" key="12">
    <source>
        <dbReference type="PROSITE" id="PS50880"/>
    </source>
</evidence>
<evidence type="ECO:0000256" key="8">
    <source>
        <dbReference type="ARBA" id="ARBA00023125"/>
    </source>
</evidence>
<evidence type="ECO:0000256" key="5">
    <source>
        <dbReference type="ARBA" id="ARBA00022840"/>
    </source>
</evidence>
<dbReference type="InterPro" id="IPR034160">
    <property type="entry name" value="TOPRIM_GyrB"/>
</dbReference>
<keyword evidence="4 11" id="KW-0547">Nucleotide-binding</keyword>
<reference evidence="13 14" key="1">
    <citation type="journal article" date="2015" name="Genome Announc.">
        <title>Expanding the biotechnology potential of lactobacilli through comparative genomics of 213 strains and associated genera.</title>
        <authorList>
            <person name="Sun Z."/>
            <person name="Harris H.M."/>
            <person name="McCann A."/>
            <person name="Guo C."/>
            <person name="Argimon S."/>
            <person name="Zhang W."/>
            <person name="Yang X."/>
            <person name="Jeffery I.B."/>
            <person name="Cooney J.C."/>
            <person name="Kagawa T.F."/>
            <person name="Liu W."/>
            <person name="Song Y."/>
            <person name="Salvetti E."/>
            <person name="Wrobel A."/>
            <person name="Rasinkangas P."/>
            <person name="Parkhill J."/>
            <person name="Rea M.C."/>
            <person name="O'Sullivan O."/>
            <person name="Ritari J."/>
            <person name="Douillard F.P."/>
            <person name="Paul Ross R."/>
            <person name="Yang R."/>
            <person name="Briner A.E."/>
            <person name="Felis G.E."/>
            <person name="de Vos W.M."/>
            <person name="Barrangou R."/>
            <person name="Klaenhammer T.R."/>
            <person name="Caufield P.W."/>
            <person name="Cui Y."/>
            <person name="Zhang H."/>
            <person name="O'Toole P.W."/>
        </authorList>
    </citation>
    <scope>NUCLEOTIDE SEQUENCE [LARGE SCALE GENOMIC DNA]</scope>
    <source>
        <strain evidence="13 14">DSM 20405</strain>
    </source>
</reference>
<dbReference type="FunFam" id="3.30.565.10:FF:000002">
    <property type="entry name" value="DNA gyrase subunit B"/>
    <property type="match status" value="1"/>
</dbReference>
<dbReference type="EMBL" id="JQBL01000035">
    <property type="protein sequence ID" value="KRN47743.1"/>
    <property type="molecule type" value="Genomic_DNA"/>
</dbReference>
<dbReference type="CDD" id="cd00822">
    <property type="entry name" value="TopoII_Trans_DNA_gyrase"/>
    <property type="match status" value="1"/>
</dbReference>
<evidence type="ECO:0000256" key="7">
    <source>
        <dbReference type="ARBA" id="ARBA00023029"/>
    </source>
</evidence>
<evidence type="ECO:0000313" key="13">
    <source>
        <dbReference type="EMBL" id="KRN47743.1"/>
    </source>
</evidence>
<comment type="similarity">
    <text evidence="2 11">Belongs to the type II topoisomerase GyrB family.</text>
</comment>
<dbReference type="Pfam" id="PF00986">
    <property type="entry name" value="DNA_gyraseB_C"/>
    <property type="match status" value="1"/>
</dbReference>
<keyword evidence="5 11" id="KW-0067">ATP-binding</keyword>
<comment type="subunit">
    <text evidence="10">Heterotetramer composed of ParC and ParE.</text>
</comment>
<dbReference type="GO" id="GO:0034335">
    <property type="term" value="F:DNA negative supercoiling activity"/>
    <property type="evidence" value="ECO:0007669"/>
    <property type="project" value="UniProtKB-ARBA"/>
</dbReference>
<comment type="function">
    <text evidence="11">A type II topoisomerase that negatively supercoils closed circular double-stranded (ds) DNA in an ATP-dependent manner to modulate DNA topology and maintain chromosomes in an underwound state. Negative supercoiling favors strand separation, and DNA replication, transcription, recombination and repair, all of which involve strand separation. Also able to catalyze the interconversion of other topological isomers of dsDNA rings, including catenanes and knotted rings. Type II topoisomerases break and join 2 DNA strands simultaneously in an ATP-dependent manner.</text>
</comment>
<dbReference type="InterPro" id="IPR000565">
    <property type="entry name" value="Topo_IIA_B"/>
</dbReference>
<evidence type="ECO:0000256" key="10">
    <source>
        <dbReference type="ARBA" id="ARBA00063644"/>
    </source>
</evidence>
<proteinExistence type="inferred from homology"/>
<dbReference type="EC" id="5.6.2.2" evidence="11"/>
<dbReference type="GO" id="GO:0005737">
    <property type="term" value="C:cytoplasm"/>
    <property type="evidence" value="ECO:0007669"/>
    <property type="project" value="UniProtKB-SubCell"/>
</dbReference>
<feature type="site" description="Interaction with DNA" evidence="11">
    <location>
        <position position="462"/>
    </location>
</feature>
<dbReference type="InterPro" id="IPR002288">
    <property type="entry name" value="DNA_gyrase_B_C"/>
</dbReference>
<evidence type="ECO:0000256" key="11">
    <source>
        <dbReference type="HAMAP-Rule" id="MF_01898"/>
    </source>
</evidence>
<keyword evidence="7 11" id="KW-0799">Topoisomerase</keyword>
<dbReference type="InterPro" id="IPR001241">
    <property type="entry name" value="Topo_IIA"/>
</dbReference>
<dbReference type="NCBIfam" id="TIGR01059">
    <property type="entry name" value="gyrB"/>
    <property type="match status" value="1"/>
</dbReference>
<feature type="site" description="Interaction with DNA" evidence="11">
    <location>
        <position position="465"/>
    </location>
</feature>
<dbReference type="InterPro" id="IPR013759">
    <property type="entry name" value="Topo_IIA_B_C"/>
</dbReference>
<dbReference type="InterPro" id="IPR006171">
    <property type="entry name" value="TOPRIM_dom"/>
</dbReference>
<feature type="domain" description="Toprim" evidence="12">
    <location>
        <begin position="431"/>
        <end position="545"/>
    </location>
</feature>
<comment type="cofactor">
    <cofactor evidence="11">
        <name>Mg(2+)</name>
        <dbReference type="ChEBI" id="CHEBI:18420"/>
    </cofactor>
    <cofactor evidence="11">
        <name>Mn(2+)</name>
        <dbReference type="ChEBI" id="CHEBI:29035"/>
    </cofactor>
    <cofactor evidence="11">
        <name>Ca(2+)</name>
        <dbReference type="ChEBI" id="CHEBI:29108"/>
    </cofactor>
    <text evidence="11">Binds two Mg(2+) per subunit. The magnesium ions form salt bridges with both the protein and the DNA. Can also accept other divalent metal cations, such as Mn(2+) or Ca(2+).</text>
</comment>
<dbReference type="Proteomes" id="UP000051841">
    <property type="component" value="Unassembled WGS sequence"/>
</dbReference>
<name>A0A0R2H4N9_9FIRM</name>
<dbReference type="CDD" id="cd03366">
    <property type="entry name" value="TOPRIM_TopoIIA_GyrB"/>
    <property type="match status" value="1"/>
</dbReference>
<gene>
    <name evidence="11" type="primary">gyrB</name>
    <name evidence="13" type="ORF">IV49_GL001333</name>
</gene>
<dbReference type="GO" id="GO:0006265">
    <property type="term" value="P:DNA topological change"/>
    <property type="evidence" value="ECO:0007669"/>
    <property type="project" value="UniProtKB-UniRule"/>
</dbReference>
<keyword evidence="8" id="KW-0238">DNA-binding</keyword>
<dbReference type="InterPro" id="IPR036890">
    <property type="entry name" value="HATPase_C_sf"/>
</dbReference>
<dbReference type="PATRIC" id="fig|1410657.5.peg.1380"/>
<feature type="binding site" evidence="11">
    <location>
        <position position="512"/>
    </location>
    <ligand>
        <name>Mg(2+)</name>
        <dbReference type="ChEBI" id="CHEBI:18420"/>
        <label>2</label>
    </ligand>
</feature>
<dbReference type="PROSITE" id="PS50880">
    <property type="entry name" value="TOPRIM"/>
    <property type="match status" value="1"/>
</dbReference>
<dbReference type="RefSeq" id="WP_029072847.1">
    <property type="nucleotide sequence ID" value="NZ_JNKN01000036.1"/>
</dbReference>
<dbReference type="FunFam" id="3.40.50.670:FF:000002">
    <property type="entry name" value="DNA gyrase subunit B"/>
    <property type="match status" value="1"/>
</dbReference>
<keyword evidence="6 11" id="KW-0460">Magnesium</keyword>
<dbReference type="AlphaFoldDB" id="A0A0R2H4N9"/>
<evidence type="ECO:0000256" key="3">
    <source>
        <dbReference type="ARBA" id="ARBA00022723"/>
    </source>
</evidence>
<organism evidence="13 14">
    <name type="scientific">Kandleria vitulina DSM 20405</name>
    <dbReference type="NCBI Taxonomy" id="1410657"/>
    <lineage>
        <taxon>Bacteria</taxon>
        <taxon>Bacillati</taxon>
        <taxon>Bacillota</taxon>
        <taxon>Erysipelotrichia</taxon>
        <taxon>Erysipelotrichales</taxon>
        <taxon>Coprobacillaceae</taxon>
        <taxon>Kandleria</taxon>
    </lineage>
</organism>
<dbReference type="GO" id="GO:0006261">
    <property type="term" value="P:DNA-templated DNA replication"/>
    <property type="evidence" value="ECO:0007669"/>
    <property type="project" value="UniProtKB-UniRule"/>
</dbReference>
<evidence type="ECO:0000256" key="4">
    <source>
        <dbReference type="ARBA" id="ARBA00022741"/>
    </source>
</evidence>
<comment type="subcellular location">
    <subcellularLocation>
        <location evidence="11">Cytoplasm</location>
    </subcellularLocation>
</comment>
<feature type="binding site" evidence="11">
    <location>
        <position position="510"/>
    </location>
    <ligand>
        <name>Mg(2+)</name>
        <dbReference type="ChEBI" id="CHEBI:18420"/>
        <label>1</label>
        <note>catalytic</note>
    </ligand>
</feature>
<feature type="binding site" evidence="11">
    <location>
        <position position="510"/>
    </location>
    <ligand>
        <name>Mg(2+)</name>
        <dbReference type="ChEBI" id="CHEBI:18420"/>
        <label>2</label>
    </ligand>
</feature>
<comment type="subunit">
    <text evidence="11">Heterotetramer, composed of two GyrA and two GyrB chains. In the heterotetramer, GyrA contains the active site tyrosine that forms a transient covalent intermediate with DNA, while GyrB binds cofactors and catalyzes ATP hydrolysis.</text>
</comment>
<comment type="caution">
    <text evidence="13">The sequence shown here is derived from an EMBL/GenBank/DDBJ whole genome shotgun (WGS) entry which is preliminary data.</text>
</comment>
<dbReference type="GO" id="GO:0005524">
    <property type="term" value="F:ATP binding"/>
    <property type="evidence" value="ECO:0007669"/>
    <property type="project" value="UniProtKB-UniRule"/>
</dbReference>
<dbReference type="HAMAP" id="MF_01898">
    <property type="entry name" value="GyrB"/>
    <property type="match status" value="1"/>
</dbReference>
<dbReference type="PROSITE" id="PS00177">
    <property type="entry name" value="TOPOISOMERASE_II"/>
    <property type="match status" value="1"/>
</dbReference>
<dbReference type="PRINTS" id="PR01159">
    <property type="entry name" value="DNAGYRASEB"/>
</dbReference>
<dbReference type="SUPFAM" id="SSF56719">
    <property type="entry name" value="Type II DNA topoisomerase"/>
    <property type="match status" value="1"/>
</dbReference>
<sequence>MEDNKVQHSYGDSDIQVLEGLEAVRKRPGMYIGTTSARGLHHLVWEIVDNSIDEALAGYCTKIRVIMMPDGVIKVVDNGRGMPTGHNAKTGLSTIETIFTVLHAGGKFGEGGYKVSGGLHGVGASVVNALSEWLEVYVHRDGHIYYQRFENGGAPVDELSIVGDCDDTGTTVMFKADAQIFTETTTYDFETLNQRIRELAFLNKGLRIVLEDERGEGEPVIKEYHYEGGLREYVAFLNASKTPLHDEIIDCEGSGKFIEDDDVQVEIAIQYNDGYQPNIYSFCNNINTHEGGTHEEGFRTALTRVINSFARKTGFLKDKDDNLSGEDCREGLTAIISVKHPDPQYEGQTKTKLGNAEVRRITNNVFSKALEKFLLENPDVAKVILDKCSLASRARMAAKRAREMTRRKTALDISNLPGKLADCSSKDPSECEIFIVEGDSAGGSAKTGRDRRTQAILPLRGKILNVEKARLERILGNAEIRSMITAFGTGIGDEFDLDKLRYHKIVIMTDADVDGGHIRILMLTFLYRFLRPLIEEGYVYAAQPPLYLLRHGKEDHYLYSDYELDKLREELGPTAKYSIQRYKGLGEMNAEQLWDTTMNPDNRVLLQINLDDAMQADLLFDKLMGENVEPRREFIKENAKYVENLDI</sequence>
<keyword evidence="11" id="KW-0963">Cytoplasm</keyword>
<dbReference type="NCBIfam" id="NF011501">
    <property type="entry name" value="PRK14939.1"/>
    <property type="match status" value="1"/>
</dbReference>
<dbReference type="PANTHER" id="PTHR45866:SF1">
    <property type="entry name" value="DNA GYRASE SUBUNIT B, MITOCHONDRIAL"/>
    <property type="match status" value="1"/>
</dbReference>
<dbReference type="GO" id="GO:0005694">
    <property type="term" value="C:chromosome"/>
    <property type="evidence" value="ECO:0007669"/>
    <property type="project" value="InterPro"/>
</dbReference>
<evidence type="ECO:0000256" key="2">
    <source>
        <dbReference type="ARBA" id="ARBA00010708"/>
    </source>
</evidence>
<dbReference type="InterPro" id="IPR013506">
    <property type="entry name" value="Topo_IIA_bsu_dom2"/>
</dbReference>
<comment type="catalytic activity">
    <reaction evidence="1 11">
        <text>ATP-dependent breakage, passage and rejoining of double-stranded DNA.</text>
        <dbReference type="EC" id="5.6.2.2"/>
    </reaction>
</comment>
<dbReference type="SMART" id="SM00387">
    <property type="entry name" value="HATPase_c"/>
    <property type="match status" value="1"/>
</dbReference>
<dbReference type="Pfam" id="PF02518">
    <property type="entry name" value="HATPase_c"/>
    <property type="match status" value="1"/>
</dbReference>
<dbReference type="InterPro" id="IPR013760">
    <property type="entry name" value="Topo_IIA-like_dom_sf"/>
</dbReference>
<accession>A0A0R2H4N9</accession>
<dbReference type="Gene3D" id="3.30.565.10">
    <property type="entry name" value="Histidine kinase-like ATPase, C-terminal domain"/>
    <property type="match status" value="1"/>
</dbReference>
<dbReference type="InterPro" id="IPR014721">
    <property type="entry name" value="Ribsml_uS5_D2-typ_fold_subgr"/>
</dbReference>
<feature type="binding site" evidence="11">
    <location>
        <position position="437"/>
    </location>
    <ligand>
        <name>Mg(2+)</name>
        <dbReference type="ChEBI" id="CHEBI:18420"/>
        <label>1</label>
        <note>catalytic</note>
    </ligand>
</feature>
<protein>
    <recommendedName>
        <fullName evidence="11">DNA gyrase subunit B</fullName>
        <ecNumber evidence="11">5.6.2.2</ecNumber>
    </recommendedName>
</protein>
<comment type="miscellaneous">
    <text evidence="11">Few gyrases are as efficient as E.coli at forming negative supercoils. Not all organisms have 2 type II topoisomerases; in organisms with a single type II topoisomerase this enzyme also has to decatenate newly replicated chromosomes.</text>
</comment>
<dbReference type="Pfam" id="PF00204">
    <property type="entry name" value="DNA_gyraseB"/>
    <property type="match status" value="1"/>
</dbReference>
<evidence type="ECO:0000313" key="14">
    <source>
        <dbReference type="Proteomes" id="UP000051841"/>
    </source>
</evidence>
<keyword evidence="9 11" id="KW-0413">Isomerase</keyword>
<dbReference type="Gene3D" id="3.30.230.10">
    <property type="match status" value="1"/>
</dbReference>
<dbReference type="SUPFAM" id="SSF55874">
    <property type="entry name" value="ATPase domain of HSP90 chaperone/DNA topoisomerase II/histidine kinase"/>
    <property type="match status" value="1"/>
</dbReference>
<dbReference type="FunFam" id="3.30.230.10:FF:000005">
    <property type="entry name" value="DNA gyrase subunit B"/>
    <property type="match status" value="1"/>
</dbReference>
<dbReference type="CDD" id="cd16928">
    <property type="entry name" value="HATPase_GyrB-like"/>
    <property type="match status" value="1"/>
</dbReference>
<dbReference type="InterPro" id="IPR018522">
    <property type="entry name" value="TopoIIA_CS"/>
</dbReference>
<keyword evidence="3 11" id="KW-0479">Metal-binding</keyword>
<dbReference type="SMART" id="SM00433">
    <property type="entry name" value="TOP2c"/>
    <property type="match status" value="1"/>
</dbReference>
<dbReference type="InterPro" id="IPR003594">
    <property type="entry name" value="HATPase_dom"/>
</dbReference>
<evidence type="ECO:0000256" key="6">
    <source>
        <dbReference type="ARBA" id="ARBA00022842"/>
    </source>
</evidence>
<dbReference type="SUPFAM" id="SSF54211">
    <property type="entry name" value="Ribosomal protein S5 domain 2-like"/>
    <property type="match status" value="1"/>
</dbReference>
<dbReference type="GO" id="GO:0003677">
    <property type="term" value="F:DNA binding"/>
    <property type="evidence" value="ECO:0007669"/>
    <property type="project" value="UniProtKB-KW"/>
</dbReference>
<dbReference type="Gene3D" id="3.40.50.670">
    <property type="match status" value="1"/>
</dbReference>
<dbReference type="PANTHER" id="PTHR45866">
    <property type="entry name" value="DNA GYRASE/TOPOISOMERASE SUBUNIT B"/>
    <property type="match status" value="1"/>
</dbReference>
<dbReference type="PRINTS" id="PR00418">
    <property type="entry name" value="TPI2FAMILY"/>
</dbReference>
<dbReference type="GO" id="GO:0046872">
    <property type="term" value="F:metal ion binding"/>
    <property type="evidence" value="ECO:0007669"/>
    <property type="project" value="UniProtKB-KW"/>
</dbReference>
<evidence type="ECO:0000256" key="9">
    <source>
        <dbReference type="ARBA" id="ARBA00023235"/>
    </source>
</evidence>